<evidence type="ECO:0000256" key="12">
    <source>
        <dbReference type="ARBA" id="ARBA00022801"/>
    </source>
</evidence>
<keyword evidence="12" id="KW-0378">Hydrolase</keyword>
<evidence type="ECO:0000256" key="16">
    <source>
        <dbReference type="ARBA" id="ARBA00029662"/>
    </source>
</evidence>
<dbReference type="Pfam" id="PF00096">
    <property type="entry name" value="zf-C2H2"/>
    <property type="match status" value="1"/>
</dbReference>
<evidence type="ECO:0000256" key="3">
    <source>
        <dbReference type="ARBA" id="ARBA00004496"/>
    </source>
</evidence>
<dbReference type="GO" id="GO:0004843">
    <property type="term" value="F:cysteine-type deubiquitinase activity"/>
    <property type="evidence" value="ECO:0007669"/>
    <property type="project" value="UniProtKB-EC"/>
</dbReference>
<accession>E2BQ79</accession>
<dbReference type="AlphaFoldDB" id="E2BQ79"/>
<dbReference type="InterPro" id="IPR012462">
    <property type="entry name" value="UFSP1/2_DUB_cat"/>
</dbReference>
<dbReference type="FunFam" id="3.90.70.130:FF:000002">
    <property type="entry name" value="Zinc finger containing ubiquitin peptidase 1"/>
    <property type="match status" value="1"/>
</dbReference>
<dbReference type="InterPro" id="IPR013087">
    <property type="entry name" value="Znf_C2H2_type"/>
</dbReference>
<dbReference type="OMA" id="HHTGYNE"/>
<keyword evidence="9" id="KW-0479">Metal-binding</keyword>
<evidence type="ECO:0000256" key="2">
    <source>
        <dbReference type="ARBA" id="ARBA00004123"/>
    </source>
</evidence>
<evidence type="ECO:0000256" key="7">
    <source>
        <dbReference type="ARBA" id="ARBA00021993"/>
    </source>
</evidence>
<dbReference type="PROSITE" id="PS00028">
    <property type="entry name" value="ZINC_FINGER_C2H2_1"/>
    <property type="match status" value="1"/>
</dbReference>
<evidence type="ECO:0000256" key="11">
    <source>
        <dbReference type="ARBA" id="ARBA00022771"/>
    </source>
</evidence>
<comment type="subunit">
    <text evidence="5">Interacts with RPA1 and RPA2.</text>
</comment>
<sequence length="597" mass="66953">MASSKPPEMNYTCEICGLEGFNDEEMRSHMVLYHLQGAANCPFCDLGEISPTEMLVHVNSAHLDYLTPSSDSPLRLEEHINRQHFDLTSPSFPPESPPSRDGVFNCPLCVTSFPNSSDLELHVNIEHKDILSPANGTTSQSDIATIGSDTPACPVCLSTLFKNNDDLMAHIEEHFSKKSTPSPVTPDVSTDRMLAKDMERREKEVRKLREQREFEMLRAQYGMDNQGNFREQSVTNMQRAVYAGEMTVADFFERQIELRVAESSGIDDGSSCTRGLVPKVRAVSQACSNVVNTWMCSTVDHYASTYGDKGWGCGYRNMQMLISSLLQHTGYNELVYKAWSSGAGGNSSTESPLRTSMPSISRLQKMIEWAWTQGFDIQGAEQLGGKLVNTRKWIGATEVFTLLSSLRIKCQLVDFHRPTSADGGHPELFNWVLQYFQRCDDFKPPLYLQHQGHSRTIMGVEQLRDGSIIMVVLDPSHSPAQMSHFNSTSSAPGAMRLVRKSTAAMKARQYQVVAVTGTMDTEAQYQVITTLNHLVIYRRHACSIFTCLSFSLSLSPFLSFLSLFSKVKFYDQCVFLKTGESCWFEKQASSRLEAQRL</sequence>
<dbReference type="EMBL" id="GL449698">
    <property type="protein sequence ID" value="EFN82133.1"/>
    <property type="molecule type" value="Genomic_DNA"/>
</dbReference>
<comment type="function">
    <text evidence="18">Deubiquitinase with endodeubiquitinase activity that specifically interacts with and cleaves 'Lys-63'-linked long polyubiquitin chains. Shows only weak activity against 'Lys-11' and 'Lys-48'-linked chains. Plays an important role in genome stability pathways, functioning to prevent spontaneous DNA damage and also promote cellular survival in response to exogenous DNA damage. Modulates the ubiquitination status of replication protein A (RPA) complex proteins in response to replication stress.</text>
</comment>
<comment type="subcellular location">
    <subcellularLocation>
        <location evidence="3">Cytoplasm</location>
    </subcellularLocation>
    <subcellularLocation>
        <location evidence="2">Nucleus</location>
    </subcellularLocation>
</comment>
<evidence type="ECO:0000256" key="6">
    <source>
        <dbReference type="ARBA" id="ARBA00012759"/>
    </source>
</evidence>
<evidence type="ECO:0000259" key="19">
    <source>
        <dbReference type="PROSITE" id="PS00028"/>
    </source>
</evidence>
<evidence type="ECO:0000256" key="1">
    <source>
        <dbReference type="ARBA" id="ARBA00000707"/>
    </source>
</evidence>
<evidence type="ECO:0000256" key="4">
    <source>
        <dbReference type="ARBA" id="ARBA00010469"/>
    </source>
</evidence>
<dbReference type="PANTHER" id="PTHR48153">
    <property type="entry name" value="UFM1-SPECIFIC PROTEASE 2"/>
    <property type="match status" value="1"/>
</dbReference>
<evidence type="ECO:0000256" key="13">
    <source>
        <dbReference type="ARBA" id="ARBA00022833"/>
    </source>
</evidence>
<dbReference type="Pfam" id="PF07910">
    <property type="entry name" value="Peptidase_C78"/>
    <property type="match status" value="1"/>
</dbReference>
<evidence type="ECO:0000256" key="8">
    <source>
        <dbReference type="ARBA" id="ARBA00022490"/>
    </source>
</evidence>
<dbReference type="SMART" id="SM00355">
    <property type="entry name" value="ZnF_C2H2"/>
    <property type="match status" value="4"/>
</dbReference>
<dbReference type="GO" id="GO:0005634">
    <property type="term" value="C:nucleus"/>
    <property type="evidence" value="ECO:0007669"/>
    <property type="project" value="UniProtKB-SubCell"/>
</dbReference>
<keyword evidence="13" id="KW-0862">Zinc</keyword>
<dbReference type="STRING" id="610380.E2BQ79"/>
<keyword evidence="15" id="KW-0539">Nucleus</keyword>
<dbReference type="PANTHER" id="PTHR48153:SF4">
    <property type="entry name" value="UBIQUITIN CARBOXYL-TERMINAL HYDROLASE MUG105"/>
    <property type="match status" value="1"/>
</dbReference>
<organism evidence="21">
    <name type="scientific">Harpegnathos saltator</name>
    <name type="common">Jerdon's jumping ant</name>
    <dbReference type="NCBI Taxonomy" id="610380"/>
    <lineage>
        <taxon>Eukaryota</taxon>
        <taxon>Metazoa</taxon>
        <taxon>Ecdysozoa</taxon>
        <taxon>Arthropoda</taxon>
        <taxon>Hexapoda</taxon>
        <taxon>Insecta</taxon>
        <taxon>Pterygota</taxon>
        <taxon>Neoptera</taxon>
        <taxon>Endopterygota</taxon>
        <taxon>Hymenoptera</taxon>
        <taxon>Apocrita</taxon>
        <taxon>Aculeata</taxon>
        <taxon>Formicoidea</taxon>
        <taxon>Formicidae</taxon>
        <taxon>Ponerinae</taxon>
        <taxon>Ponerini</taxon>
        <taxon>Harpegnathos</taxon>
    </lineage>
</organism>
<evidence type="ECO:0000256" key="18">
    <source>
        <dbReference type="ARBA" id="ARBA00045669"/>
    </source>
</evidence>
<keyword evidence="21" id="KW-1185">Reference proteome</keyword>
<dbReference type="GO" id="GO:0008270">
    <property type="term" value="F:zinc ion binding"/>
    <property type="evidence" value="ECO:0007669"/>
    <property type="project" value="UniProtKB-KW"/>
</dbReference>
<evidence type="ECO:0000256" key="14">
    <source>
        <dbReference type="ARBA" id="ARBA00022990"/>
    </source>
</evidence>
<evidence type="ECO:0000256" key="15">
    <source>
        <dbReference type="ARBA" id="ARBA00023242"/>
    </source>
</evidence>
<comment type="similarity">
    <text evidence="4">Belongs to the peptidase C78 family. ZUFSP subfamily.</text>
</comment>
<dbReference type="InParanoid" id="E2BQ79"/>
<proteinExistence type="inferred from homology"/>
<evidence type="ECO:0000256" key="10">
    <source>
        <dbReference type="ARBA" id="ARBA00022737"/>
    </source>
</evidence>
<gene>
    <name evidence="20" type="ORF">EAI_09529</name>
</gene>
<evidence type="ECO:0000313" key="21">
    <source>
        <dbReference type="Proteomes" id="UP000008237"/>
    </source>
</evidence>
<name>E2BQ79_HARSA</name>
<dbReference type="GO" id="GO:0071567">
    <property type="term" value="F:deUFMylase activity"/>
    <property type="evidence" value="ECO:0007669"/>
    <property type="project" value="UniProtKB-ARBA"/>
</dbReference>
<reference evidence="20 21" key="1">
    <citation type="journal article" date="2010" name="Science">
        <title>Genomic comparison of the ants Camponotus floridanus and Harpegnathos saltator.</title>
        <authorList>
            <person name="Bonasio R."/>
            <person name="Zhang G."/>
            <person name="Ye C."/>
            <person name="Mutti N.S."/>
            <person name="Fang X."/>
            <person name="Qin N."/>
            <person name="Donahue G."/>
            <person name="Yang P."/>
            <person name="Li Q."/>
            <person name="Li C."/>
            <person name="Zhang P."/>
            <person name="Huang Z."/>
            <person name="Berger S.L."/>
            <person name="Reinberg D."/>
            <person name="Wang J."/>
            <person name="Liebig J."/>
        </authorList>
    </citation>
    <scope>NUCLEOTIDE SEQUENCE [LARGE SCALE GENOMIC DNA]</scope>
    <source>
        <strain evidence="20 21">R22 G/1</strain>
    </source>
</reference>
<keyword evidence="10" id="KW-0677">Repeat</keyword>
<dbReference type="OrthoDB" id="288987at2759"/>
<evidence type="ECO:0000256" key="5">
    <source>
        <dbReference type="ARBA" id="ARBA00011274"/>
    </source>
</evidence>
<evidence type="ECO:0000256" key="9">
    <source>
        <dbReference type="ARBA" id="ARBA00022723"/>
    </source>
</evidence>
<feature type="domain" description="C2H2-type" evidence="19">
    <location>
        <begin position="106"/>
        <end position="127"/>
    </location>
</feature>
<evidence type="ECO:0000313" key="20">
    <source>
        <dbReference type="EMBL" id="EFN82133.1"/>
    </source>
</evidence>
<dbReference type="EC" id="3.4.19.12" evidence="6"/>
<keyword evidence="11" id="KW-0863">Zinc-finger</keyword>
<dbReference type="Gene3D" id="3.30.160.60">
    <property type="entry name" value="Classic Zinc Finger"/>
    <property type="match status" value="1"/>
</dbReference>
<dbReference type="GO" id="GO:0005737">
    <property type="term" value="C:cytoplasm"/>
    <property type="evidence" value="ECO:0007669"/>
    <property type="project" value="UniProtKB-SubCell"/>
</dbReference>
<protein>
    <recommendedName>
        <fullName evidence="7">Zinc finger-containing ubiquitin peptidase 1</fullName>
        <ecNumber evidence="6">3.4.19.12</ecNumber>
    </recommendedName>
    <alternativeName>
        <fullName evidence="17">Lys-63-specific deubiquitinase ZUFSP</fullName>
    </alternativeName>
    <alternativeName>
        <fullName evidence="16">Zinc finger with UFM1-specific peptidase domain protein</fullName>
    </alternativeName>
</protein>
<evidence type="ECO:0000256" key="17">
    <source>
        <dbReference type="ARBA" id="ARBA00031481"/>
    </source>
</evidence>
<keyword evidence="14" id="KW-0007">Acetylation</keyword>
<keyword evidence="8" id="KW-0963">Cytoplasm</keyword>
<comment type="catalytic activity">
    <reaction evidence="1">
        <text>Thiol-dependent hydrolysis of ester, thioester, amide, peptide and isopeptide bonds formed by the C-terminal Gly of ubiquitin (a 76-residue protein attached to proteins as an intracellular targeting signal).</text>
        <dbReference type="EC" id="3.4.19.12"/>
    </reaction>
</comment>
<dbReference type="Gene3D" id="3.90.70.130">
    <property type="match status" value="1"/>
</dbReference>
<dbReference type="Proteomes" id="UP000008237">
    <property type="component" value="Unassembled WGS sequence"/>
</dbReference>